<dbReference type="Gene3D" id="2.160.20.120">
    <property type="match status" value="1"/>
</dbReference>
<evidence type="ECO:0000313" key="4">
    <source>
        <dbReference type="Proteomes" id="UP000824023"/>
    </source>
</evidence>
<feature type="domain" description="Putative auto-transporter adhesin head GIN" evidence="2">
    <location>
        <begin position="45"/>
        <end position="205"/>
    </location>
</feature>
<gene>
    <name evidence="3" type="ORF">H9819_02645</name>
</gene>
<dbReference type="EMBL" id="DXCK01000042">
    <property type="protein sequence ID" value="HIZ01135.1"/>
    <property type="molecule type" value="Genomic_DNA"/>
</dbReference>
<proteinExistence type="predicted"/>
<comment type="caution">
    <text evidence="3">The sequence shown here is derived from an EMBL/GenBank/DDBJ whole genome shotgun (WGS) entry which is preliminary data.</text>
</comment>
<dbReference type="Pfam" id="PF10988">
    <property type="entry name" value="DUF2807"/>
    <property type="match status" value="1"/>
</dbReference>
<name>A0A9D2A465_9BACE</name>
<evidence type="ECO:0000256" key="1">
    <source>
        <dbReference type="SAM" id="SignalP"/>
    </source>
</evidence>
<reference evidence="3" key="1">
    <citation type="journal article" date="2021" name="PeerJ">
        <title>Extensive microbial diversity within the chicken gut microbiome revealed by metagenomics and culture.</title>
        <authorList>
            <person name="Gilroy R."/>
            <person name="Ravi A."/>
            <person name="Getino M."/>
            <person name="Pursley I."/>
            <person name="Horton D.L."/>
            <person name="Alikhan N.F."/>
            <person name="Baker D."/>
            <person name="Gharbi K."/>
            <person name="Hall N."/>
            <person name="Watson M."/>
            <person name="Adriaenssens E.M."/>
            <person name="Foster-Nyarko E."/>
            <person name="Jarju S."/>
            <person name="Secka A."/>
            <person name="Antonio M."/>
            <person name="Oren A."/>
            <person name="Chaudhuri R.R."/>
            <person name="La Ragione R."/>
            <person name="Hildebrand F."/>
            <person name="Pallen M.J."/>
        </authorList>
    </citation>
    <scope>NUCLEOTIDE SEQUENCE</scope>
    <source>
        <strain evidence="3">ChiHjej12B11-24981</strain>
    </source>
</reference>
<organism evidence="3 4">
    <name type="scientific">Candidatus Bacteroides merdipullorum</name>
    <dbReference type="NCBI Taxonomy" id="2838474"/>
    <lineage>
        <taxon>Bacteria</taxon>
        <taxon>Pseudomonadati</taxon>
        <taxon>Bacteroidota</taxon>
        <taxon>Bacteroidia</taxon>
        <taxon>Bacteroidales</taxon>
        <taxon>Bacteroidaceae</taxon>
        <taxon>Bacteroides</taxon>
    </lineage>
</organism>
<keyword evidence="1" id="KW-0732">Signal</keyword>
<protein>
    <submittedName>
        <fullName evidence="3">DUF2807 domain-containing protein</fullName>
    </submittedName>
</protein>
<dbReference type="PROSITE" id="PS51257">
    <property type="entry name" value="PROKAR_LIPOPROTEIN"/>
    <property type="match status" value="1"/>
</dbReference>
<evidence type="ECO:0000313" key="3">
    <source>
        <dbReference type="EMBL" id="HIZ01135.1"/>
    </source>
</evidence>
<sequence>MKAKTILGSLAILLASCQTSAQGWFGQKTIKESKNYVTKEINVENFTAINLQGSPTVTYTQQAGKPKVTVYTSDNIAEVLDIHTDDGTLYIRFKKGVNVSYKTLDIRVSSPRLEAVKLAGSGEIYLNDGLETEDLQLSLAGSGDLNGKHIQCNQLKTSVAGSGDLHLTDVRCVQATASVAGSGDLSLRDLVCNSVEASVAGSGDIVLSGTGDRAQYSVAGSGDLKASALKVQQAEASVAGSGDITCHATEQLKARTTGSGNIGYKGNPRLDIPRKGIYKL</sequence>
<dbReference type="AlphaFoldDB" id="A0A9D2A465"/>
<feature type="chain" id="PRO_5039590969" evidence="1">
    <location>
        <begin position="22"/>
        <end position="280"/>
    </location>
</feature>
<dbReference type="PANTHER" id="PTHR39200:SF1">
    <property type="entry name" value="AUTO-TRANSPORTER ADHESIN HEAD GIN DOMAIN-CONTAINING PROTEIN-RELATED"/>
    <property type="match status" value="1"/>
</dbReference>
<reference evidence="3" key="2">
    <citation type="submission" date="2021-04" db="EMBL/GenBank/DDBJ databases">
        <authorList>
            <person name="Gilroy R."/>
        </authorList>
    </citation>
    <scope>NUCLEOTIDE SEQUENCE</scope>
    <source>
        <strain evidence="3">ChiHjej12B11-24981</strain>
    </source>
</reference>
<dbReference type="PANTHER" id="PTHR39200">
    <property type="entry name" value="HYPOTHETICAL EXPORTED PROTEIN"/>
    <property type="match status" value="1"/>
</dbReference>
<dbReference type="InterPro" id="IPR021255">
    <property type="entry name" value="DUF2807"/>
</dbReference>
<feature type="signal peptide" evidence="1">
    <location>
        <begin position="1"/>
        <end position="21"/>
    </location>
</feature>
<evidence type="ECO:0000259" key="2">
    <source>
        <dbReference type="Pfam" id="PF10988"/>
    </source>
</evidence>
<dbReference type="Proteomes" id="UP000824023">
    <property type="component" value="Unassembled WGS sequence"/>
</dbReference>
<accession>A0A9D2A465</accession>